<dbReference type="GO" id="GO:0004146">
    <property type="term" value="F:dihydrofolate reductase activity"/>
    <property type="evidence" value="ECO:0007669"/>
    <property type="project" value="UniProtKB-EC"/>
</dbReference>
<keyword evidence="2" id="KW-0560">Oxidoreductase</keyword>
<dbReference type="GO" id="GO:0008703">
    <property type="term" value="F:5-amino-6-(5-phosphoribosylamino)uracil reductase activity"/>
    <property type="evidence" value="ECO:0007669"/>
    <property type="project" value="InterPro"/>
</dbReference>
<dbReference type="EMBL" id="CP014989">
    <property type="protein sequence ID" value="ANS78311.1"/>
    <property type="molecule type" value="Genomic_DNA"/>
</dbReference>
<dbReference type="PANTHER" id="PTHR38011">
    <property type="entry name" value="DIHYDROFOLATE REDUCTASE FAMILY PROTEIN (AFU_ORTHOLOGUE AFUA_8G06820)"/>
    <property type="match status" value="1"/>
</dbReference>
<sequence length="191" mass="21371">MRQLIVTQNITLDGSIEMLEGTDWFSPEAEQDQDDLIEEVARQDATNDAVLFGRRTFEDMRGYWPQQTDDRTGATDTLNRVTKYVVSSTMDDPGWDRSVVLAGDPVEEVRALKETEGQDIVCTGSIELVHAIVPAGLVDEYRLFVYPVVQGAGRRLFPDGYQVPRLELLEAKSFRSGIVLLRHRPVTGQGG</sequence>
<dbReference type="AlphaFoldDB" id="A0A1B1NA80"/>
<protein>
    <submittedName>
        <fullName evidence="2">Dihydrofolate reductase</fullName>
        <ecNumber evidence="2">1.5.1.3</ecNumber>
    </submittedName>
</protein>
<dbReference type="PATRIC" id="fig|1758689.4.peg.951"/>
<keyword evidence="3" id="KW-1185">Reference proteome</keyword>
<dbReference type="SUPFAM" id="SSF53597">
    <property type="entry name" value="Dihydrofolate reductase-like"/>
    <property type="match status" value="1"/>
</dbReference>
<evidence type="ECO:0000313" key="2">
    <source>
        <dbReference type="EMBL" id="ANS78311.1"/>
    </source>
</evidence>
<name>A0A1B1NA80_9MICO</name>
<dbReference type="InterPro" id="IPR024072">
    <property type="entry name" value="DHFR-like_dom_sf"/>
</dbReference>
<dbReference type="Pfam" id="PF01872">
    <property type="entry name" value="RibD_C"/>
    <property type="match status" value="1"/>
</dbReference>
<organism evidence="2 3">
    <name type="scientific">Serinicoccus hydrothermalis</name>
    <dbReference type="NCBI Taxonomy" id="1758689"/>
    <lineage>
        <taxon>Bacteria</taxon>
        <taxon>Bacillati</taxon>
        <taxon>Actinomycetota</taxon>
        <taxon>Actinomycetes</taxon>
        <taxon>Micrococcales</taxon>
        <taxon>Ornithinimicrobiaceae</taxon>
        <taxon>Serinicoccus</taxon>
    </lineage>
</organism>
<dbReference type="KEGG" id="serj:SGUI_0915"/>
<dbReference type="RefSeq" id="WP_066636918.1">
    <property type="nucleotide sequence ID" value="NZ_CP014989.1"/>
</dbReference>
<dbReference type="EC" id="1.5.1.3" evidence="2"/>
<dbReference type="GO" id="GO:0009231">
    <property type="term" value="P:riboflavin biosynthetic process"/>
    <property type="evidence" value="ECO:0007669"/>
    <property type="project" value="InterPro"/>
</dbReference>
<feature type="domain" description="Bacterial bifunctional deaminase-reductase C-terminal" evidence="1">
    <location>
        <begin position="3"/>
        <end position="180"/>
    </location>
</feature>
<dbReference type="Proteomes" id="UP000092482">
    <property type="component" value="Chromosome"/>
</dbReference>
<dbReference type="InterPro" id="IPR050765">
    <property type="entry name" value="Riboflavin_Biosynth_HTPR"/>
</dbReference>
<dbReference type="InterPro" id="IPR002734">
    <property type="entry name" value="RibDG_C"/>
</dbReference>
<gene>
    <name evidence="2" type="ORF">SGUI_0915</name>
</gene>
<dbReference type="STRING" id="1758689.SGUI_0915"/>
<reference evidence="2 3" key="1">
    <citation type="submission" date="2016-03" db="EMBL/GenBank/DDBJ databases">
        <title>Shallow-sea hydrothermal system.</title>
        <authorList>
            <person name="Tang K."/>
        </authorList>
    </citation>
    <scope>NUCLEOTIDE SEQUENCE [LARGE SCALE GENOMIC DNA]</scope>
    <source>
        <strain evidence="2 3">JLT9</strain>
    </source>
</reference>
<dbReference type="Gene3D" id="3.40.430.10">
    <property type="entry name" value="Dihydrofolate Reductase, subunit A"/>
    <property type="match status" value="1"/>
</dbReference>
<accession>A0A1B1NA80</accession>
<dbReference type="PANTHER" id="PTHR38011:SF11">
    <property type="entry name" value="2,5-DIAMINO-6-RIBOSYLAMINO-4(3H)-PYRIMIDINONE 5'-PHOSPHATE REDUCTASE"/>
    <property type="match status" value="1"/>
</dbReference>
<proteinExistence type="predicted"/>
<evidence type="ECO:0000313" key="3">
    <source>
        <dbReference type="Proteomes" id="UP000092482"/>
    </source>
</evidence>
<evidence type="ECO:0000259" key="1">
    <source>
        <dbReference type="Pfam" id="PF01872"/>
    </source>
</evidence>
<dbReference type="OrthoDB" id="7342392at2"/>